<feature type="transmembrane region" description="Helical" evidence="5">
    <location>
        <begin position="57"/>
        <end position="78"/>
    </location>
</feature>
<evidence type="ECO:0000256" key="3">
    <source>
        <dbReference type="PROSITE-ProRule" id="PRU00339"/>
    </source>
</evidence>
<evidence type="ECO:0000313" key="7">
    <source>
        <dbReference type="Proteomes" id="UP000592780"/>
    </source>
</evidence>
<organism evidence="6 7">
    <name type="scientific">Paraburkholderia atlantica</name>
    <dbReference type="NCBI Taxonomy" id="2654982"/>
    <lineage>
        <taxon>Bacteria</taxon>
        <taxon>Pseudomonadati</taxon>
        <taxon>Pseudomonadota</taxon>
        <taxon>Betaproteobacteria</taxon>
        <taxon>Burkholderiales</taxon>
        <taxon>Burkholderiaceae</taxon>
        <taxon>Paraburkholderia</taxon>
    </lineage>
</organism>
<dbReference type="RefSeq" id="WP_018435171.1">
    <property type="nucleotide sequence ID" value="NZ_JACHDD010000002.1"/>
</dbReference>
<dbReference type="Pfam" id="PF13432">
    <property type="entry name" value="TPR_16"/>
    <property type="match status" value="1"/>
</dbReference>
<evidence type="ECO:0000313" key="6">
    <source>
        <dbReference type="EMBL" id="MBB5423309.1"/>
    </source>
</evidence>
<reference evidence="6 7" key="1">
    <citation type="submission" date="2020-08" db="EMBL/GenBank/DDBJ databases">
        <title>Genomic Encyclopedia of Type Strains, Phase IV (KMG-V): Genome sequencing to study the core and pangenomes of soil and plant-associated prokaryotes.</title>
        <authorList>
            <person name="Whitman W."/>
        </authorList>
    </citation>
    <scope>NUCLEOTIDE SEQUENCE [LARGE SCALE GENOMIC DNA]</scope>
    <source>
        <strain evidence="6 7">JPY158</strain>
    </source>
</reference>
<evidence type="ECO:0000256" key="5">
    <source>
        <dbReference type="SAM" id="Phobius"/>
    </source>
</evidence>
<dbReference type="InterPro" id="IPR019734">
    <property type="entry name" value="TPR_rpt"/>
</dbReference>
<dbReference type="AlphaFoldDB" id="A0A6I1QFF8"/>
<keyword evidence="5" id="KW-0472">Membrane</keyword>
<keyword evidence="5" id="KW-0812">Transmembrane</keyword>
<evidence type="ECO:0000256" key="2">
    <source>
        <dbReference type="ARBA" id="ARBA00022803"/>
    </source>
</evidence>
<dbReference type="Gene3D" id="1.25.40.10">
    <property type="entry name" value="Tetratricopeptide repeat domain"/>
    <property type="match status" value="1"/>
</dbReference>
<name>A0A6I1QFF8_PARAM</name>
<keyword evidence="7" id="KW-1185">Reference proteome</keyword>
<dbReference type="InterPro" id="IPR051685">
    <property type="entry name" value="Ycf3/AcsC/BcsC/TPR_MFPF"/>
</dbReference>
<comment type="caution">
    <text evidence="6">The sequence shown here is derived from an EMBL/GenBank/DDBJ whole genome shotgun (WGS) entry which is preliminary data.</text>
</comment>
<keyword evidence="2 3" id="KW-0802">TPR repeat</keyword>
<dbReference type="SMART" id="SM00028">
    <property type="entry name" value="TPR"/>
    <property type="match status" value="4"/>
</dbReference>
<dbReference type="PROSITE" id="PS50005">
    <property type="entry name" value="TPR"/>
    <property type="match status" value="1"/>
</dbReference>
<accession>A0A6I1QFF8</accession>
<sequence length="491" mass="54307">MSSAQGQRRSMNGFSGAVIRANAANRRHRHHSSGFVLFGLHTAGVIGRGPKRLWPYVLPWLVILLTIGSICLVARGVLTRQLLVPPVETPQSLTERGYTSNFVAERIMSAMKEIGRDAQSIPHDTMTSNDAQQDIQIPGQEMSYATTVRFIKGVLHREDVAVHVGITKTNNSADSYVAHVQIEHGPFNGRESTVPFEGRDLEKFVHDIATMAMRLAEPNILASHLFTQVQKNKCSLAQCDYRKIVEIYDEVLALPSSEQAQWAVAGKAWLLDSQQRSKEAEQQIREALTQYKDSAVLRASLGIALEQQNRIDDALTELRAGANEKSRTAENLRLLGDVLLHTDQHDREALDAFRQAAEMNPESVDTLHDWAEALVKTGHEDEAIEKLSRAVALRPDLAPSYAEWGRALEHKGALREAARKYAQALQLDAGTLSARERDLALSTDASPDEADTHTSRPDPRVKPVSNPMTSYPLRASLDTVRDAVGQAMRAA</sequence>
<feature type="compositionally biased region" description="Basic and acidic residues" evidence="4">
    <location>
        <begin position="450"/>
        <end position="461"/>
    </location>
</feature>
<dbReference type="SUPFAM" id="SSF48452">
    <property type="entry name" value="TPR-like"/>
    <property type="match status" value="1"/>
</dbReference>
<keyword evidence="5" id="KW-1133">Transmembrane helix</keyword>
<dbReference type="OrthoDB" id="8978942at2"/>
<dbReference type="Proteomes" id="UP000592780">
    <property type="component" value="Unassembled WGS sequence"/>
</dbReference>
<feature type="region of interest" description="Disordered" evidence="4">
    <location>
        <begin position="442"/>
        <end position="472"/>
    </location>
</feature>
<keyword evidence="1" id="KW-0677">Repeat</keyword>
<evidence type="ECO:0000256" key="4">
    <source>
        <dbReference type="SAM" id="MobiDB-lite"/>
    </source>
</evidence>
<dbReference type="EMBL" id="JACHDD010000002">
    <property type="protein sequence ID" value="MBB5423309.1"/>
    <property type="molecule type" value="Genomic_DNA"/>
</dbReference>
<proteinExistence type="predicted"/>
<dbReference type="InterPro" id="IPR011990">
    <property type="entry name" value="TPR-like_helical_dom_sf"/>
</dbReference>
<dbReference type="PANTHER" id="PTHR44943:SF4">
    <property type="entry name" value="TPR REPEAT-CONTAINING PROTEIN MJ0798"/>
    <property type="match status" value="1"/>
</dbReference>
<protein>
    <submittedName>
        <fullName evidence="6">Tetratricopeptide (TPR) repeat protein</fullName>
    </submittedName>
</protein>
<evidence type="ECO:0000256" key="1">
    <source>
        <dbReference type="ARBA" id="ARBA00022737"/>
    </source>
</evidence>
<gene>
    <name evidence="6" type="ORF">HDG40_001451</name>
</gene>
<feature type="repeat" description="TPR" evidence="3">
    <location>
        <begin position="364"/>
        <end position="397"/>
    </location>
</feature>
<dbReference type="PANTHER" id="PTHR44943">
    <property type="entry name" value="CELLULOSE SYNTHASE OPERON PROTEIN C"/>
    <property type="match status" value="1"/>
</dbReference>